<dbReference type="PANTHER" id="PTHR43269:SF2">
    <property type="entry name" value="SODIUM_PROTON ANTIPORTER 1-RELATED"/>
    <property type="match status" value="1"/>
</dbReference>
<dbReference type="GO" id="GO:0016020">
    <property type="term" value="C:membrane"/>
    <property type="evidence" value="ECO:0007669"/>
    <property type="project" value="UniProtKB-SubCell"/>
</dbReference>
<feature type="transmembrane region" description="Helical" evidence="18">
    <location>
        <begin position="365"/>
        <end position="383"/>
    </location>
</feature>
<evidence type="ECO:0000256" key="2">
    <source>
        <dbReference type="ARBA" id="ARBA00010701"/>
    </source>
</evidence>
<feature type="non-terminal residue" evidence="21">
    <location>
        <position position="1"/>
    </location>
</feature>
<keyword evidence="11" id="KW-0406">Ion transport</keyword>
<feature type="transmembrane region" description="Helical" evidence="18">
    <location>
        <begin position="144"/>
        <end position="165"/>
    </location>
</feature>
<evidence type="ECO:0000256" key="4">
    <source>
        <dbReference type="ARBA" id="ARBA00022449"/>
    </source>
</evidence>
<dbReference type="InterPro" id="IPR000073">
    <property type="entry name" value="AB_hydrolase_1"/>
</dbReference>
<feature type="transmembrane region" description="Helical" evidence="18">
    <location>
        <begin position="281"/>
        <end position="299"/>
    </location>
</feature>
<keyword evidence="10" id="KW-0915">Sodium</keyword>
<evidence type="ECO:0000256" key="11">
    <source>
        <dbReference type="ARBA" id="ARBA00023065"/>
    </source>
</evidence>
<evidence type="ECO:0000256" key="5">
    <source>
        <dbReference type="ARBA" id="ARBA00022692"/>
    </source>
</evidence>
<dbReference type="AlphaFoldDB" id="A0A371F5R1"/>
<evidence type="ECO:0000256" key="14">
    <source>
        <dbReference type="ARBA" id="ARBA00023180"/>
    </source>
</evidence>
<feature type="region of interest" description="Disordered" evidence="17">
    <location>
        <begin position="63"/>
        <end position="90"/>
    </location>
</feature>
<keyword evidence="3" id="KW-0813">Transport</keyword>
<feature type="transmembrane region" description="Helical" evidence="18">
    <location>
        <begin position="116"/>
        <end position="138"/>
    </location>
</feature>
<keyword evidence="8" id="KW-0442">Lipid degradation</keyword>
<feature type="transmembrane region" description="Helical" evidence="18">
    <location>
        <begin position="319"/>
        <end position="339"/>
    </location>
</feature>
<dbReference type="InterPro" id="IPR029058">
    <property type="entry name" value="AB_hydrolase_fold"/>
</dbReference>
<dbReference type="STRING" id="157652.A0A371F5R1"/>
<accession>A0A371F5R1</accession>
<dbReference type="FunFam" id="3.40.50.1820:FF:000057">
    <property type="entry name" value="Lipase"/>
    <property type="match status" value="1"/>
</dbReference>
<dbReference type="EMBL" id="QJKJ01010446">
    <property type="protein sequence ID" value="RDX73666.1"/>
    <property type="molecule type" value="Genomic_DNA"/>
</dbReference>
<protein>
    <submittedName>
        <fullName evidence="21">Sodium/proton antiporter 1</fullName>
    </submittedName>
</protein>
<keyword evidence="13 18" id="KW-0472">Membrane</keyword>
<dbReference type="SUPFAM" id="SSF53474">
    <property type="entry name" value="alpha/beta-Hydrolases"/>
    <property type="match status" value="1"/>
</dbReference>
<dbReference type="GO" id="GO:0006814">
    <property type="term" value="P:sodium ion transport"/>
    <property type="evidence" value="ECO:0007669"/>
    <property type="project" value="UniProtKB-KW"/>
</dbReference>
<sequence length="1254" mass="138667">MDTFSIGTHLSMFQHLRNSTRPLHGLCTVESSPFFGSSSCRTRFRGTTPTSLRHNVLARAEDKARDPTSSSFQPQQSSQQQFQNLTPESGSCDPLCSLDETSSQDFEDSYQPKTDLLKAVAILVTAATGAVAINHSWVAANQDLAIALVFVIGYAGIIFEESLAFNKSGVGLLMAVSLWVIRSIGAPSTDIAVSELTHASAEVSEIVFFLLGAMTIVEIIDAHQGFKLVTDNITTRNPRLLLWVIGFVTFFLSSVLDNLTSTIIMVSLLRKLVPPSEYRKILGAVVVIAANSGGAWTPIGDVTTTMLWIHGQISTVQTMKGLFVPSAISLAVPLALMSLTSEVNGKGQNSPNVLASEQIAPRGQLVFSVGFGALIFVPVFKALTGLPPYMGMLLGLGVLWILTDAIHFGESERQKLKVPQALSRIDTQGVLFFLGILLSISSLEAAGILREIANYVDAHVPSSELIASTIGLISAVIDNIPLVAATMGMYDVTSFPQDSKFWQLIAFCAGTGGSMLIIGSAAGVAFMGMEKVDFFWYLRKISGFAFAGYAAGIVAYLALHNLNISLPTLAEQRITGGCSWGMRMERLLATVAITVSILLGKGNTVHSFDGGSHQIQQHSLCQELILPSGYPCSEYTIQTKDGFLLGLQRVSSSSLQLGYDGERGPPAGDAWFLNTPDQSLGFILADHGFDVWVGNVRGTRWSHGHISLIEKNKELALYDIAEMINYINSITNSKIFVVGHSQGTIISFAAFTQPEIVEKVEAAALLSPISYLDHVSAPLVLRMVKMHIDQMILSMGVHQLNFKSEWGASLLVSLCDTRLSCNDMISSITGKNCCFNASRVAFYLEQEPHPSSSKNLHHLFQMIRQGTFSKYDYGKLKNMIEYGKIKPPKFDLGRIPKSLPLWMAYGGNDALADITDFQHTLKELPSTPEVVYLENYGHVDFILSLQAKQDLYDPMISFFKSLGKFSIYALYKFWGFYISLYVTQRFVPLHVLFINVTILLLFYRIIAFVTVKGWVLTTQLSGDFDPYCVFCADRILTLASSKTTISRSSMETLRQLSKYGVSDACKLTYPLTYMEELIAMSYENGSKCLLILFFSLFFFGWSYILSIQSMQVHSKLAFKFLFRFVDFESNIYLSIRIEMNITHLEFCYSLNFLKHYSINRFLASSMLFTICKEMRFRRSTHGHFVIHTKAKEKNAARTESISLLDYIPIHNDHAISKLGIFGTYLRTEPKLMKPILMISKACENGTMGPEIAAL</sequence>
<evidence type="ECO:0000259" key="19">
    <source>
        <dbReference type="Pfam" id="PF00561"/>
    </source>
</evidence>
<evidence type="ECO:0000256" key="7">
    <source>
        <dbReference type="ARBA" id="ARBA00022801"/>
    </source>
</evidence>
<feature type="transmembrane region" description="Helical" evidence="18">
    <location>
        <begin position="541"/>
        <end position="559"/>
    </location>
</feature>
<evidence type="ECO:0000256" key="1">
    <source>
        <dbReference type="ARBA" id="ARBA00004141"/>
    </source>
</evidence>
<dbReference type="Proteomes" id="UP000257109">
    <property type="component" value="Unassembled WGS sequence"/>
</dbReference>
<feature type="transmembrane region" description="Helical" evidence="18">
    <location>
        <begin position="389"/>
        <end position="409"/>
    </location>
</feature>
<feature type="compositionally biased region" description="Low complexity" evidence="17">
    <location>
        <begin position="69"/>
        <end position="83"/>
    </location>
</feature>
<dbReference type="GO" id="GO:0015297">
    <property type="term" value="F:antiporter activity"/>
    <property type="evidence" value="ECO:0007669"/>
    <property type="project" value="UniProtKB-KW"/>
</dbReference>
<keyword evidence="7" id="KW-0378">Hydrolase</keyword>
<keyword evidence="15" id="KW-0739">Sodium transport</keyword>
<dbReference type="PANTHER" id="PTHR43269">
    <property type="entry name" value="SODIUM/PROTON ANTIPORTER 1-RELATED"/>
    <property type="match status" value="1"/>
</dbReference>
<feature type="non-terminal residue" evidence="21">
    <location>
        <position position="1254"/>
    </location>
</feature>
<keyword evidence="12" id="KW-0443">Lipid metabolism</keyword>
<reference evidence="21" key="1">
    <citation type="submission" date="2018-05" db="EMBL/GenBank/DDBJ databases">
        <title>Draft genome of Mucuna pruriens seed.</title>
        <authorList>
            <person name="Nnadi N.E."/>
            <person name="Vos R."/>
            <person name="Hasami M.H."/>
            <person name="Devisetty U.K."/>
            <person name="Aguiy J.C."/>
        </authorList>
    </citation>
    <scope>NUCLEOTIDE SEQUENCE [LARGE SCALE GENOMIC DNA]</scope>
    <source>
        <strain evidence="21">JCA_2017</strain>
    </source>
</reference>
<dbReference type="InterPro" id="IPR004680">
    <property type="entry name" value="Cit_transptr-like_dom"/>
</dbReference>
<evidence type="ECO:0000256" key="12">
    <source>
        <dbReference type="ARBA" id="ARBA00023098"/>
    </source>
</evidence>
<dbReference type="Pfam" id="PF00561">
    <property type="entry name" value="Abhydrolase_1"/>
    <property type="match status" value="1"/>
</dbReference>
<evidence type="ECO:0000313" key="22">
    <source>
        <dbReference type="Proteomes" id="UP000257109"/>
    </source>
</evidence>
<evidence type="ECO:0000256" key="13">
    <source>
        <dbReference type="ARBA" id="ARBA00023136"/>
    </source>
</evidence>
<organism evidence="21 22">
    <name type="scientific">Mucuna pruriens</name>
    <name type="common">Velvet bean</name>
    <name type="synonym">Dolichos pruriens</name>
    <dbReference type="NCBI Taxonomy" id="157652"/>
    <lineage>
        <taxon>Eukaryota</taxon>
        <taxon>Viridiplantae</taxon>
        <taxon>Streptophyta</taxon>
        <taxon>Embryophyta</taxon>
        <taxon>Tracheophyta</taxon>
        <taxon>Spermatophyta</taxon>
        <taxon>Magnoliopsida</taxon>
        <taxon>eudicotyledons</taxon>
        <taxon>Gunneridae</taxon>
        <taxon>Pentapetalae</taxon>
        <taxon>rosids</taxon>
        <taxon>fabids</taxon>
        <taxon>Fabales</taxon>
        <taxon>Fabaceae</taxon>
        <taxon>Papilionoideae</taxon>
        <taxon>50 kb inversion clade</taxon>
        <taxon>NPAAA clade</taxon>
        <taxon>indigoferoid/millettioid clade</taxon>
        <taxon>Phaseoleae</taxon>
        <taxon>Mucuna</taxon>
    </lineage>
</organism>
<keyword evidence="5 18" id="KW-0812">Transmembrane</keyword>
<evidence type="ECO:0000256" key="6">
    <source>
        <dbReference type="ARBA" id="ARBA00022729"/>
    </source>
</evidence>
<evidence type="ECO:0000256" key="3">
    <source>
        <dbReference type="ARBA" id="ARBA00022448"/>
    </source>
</evidence>
<feature type="transmembrane region" description="Helical" evidence="18">
    <location>
        <begin position="430"/>
        <end position="449"/>
    </location>
</feature>
<feature type="transmembrane region" description="Helical" evidence="18">
    <location>
        <begin position="504"/>
        <end position="529"/>
    </location>
</feature>
<comment type="similarity">
    <text evidence="16">Belongs to the NhaD Na(+)/H(+) (TC 2.A.62) antiporter family.</text>
</comment>
<evidence type="ECO:0000259" key="20">
    <source>
        <dbReference type="Pfam" id="PF03600"/>
    </source>
</evidence>
<feature type="domain" description="AB hydrolase-1" evidence="19">
    <location>
        <begin position="684"/>
        <end position="771"/>
    </location>
</feature>
<feature type="transmembrane region" description="Helical" evidence="18">
    <location>
        <begin position="240"/>
        <end position="269"/>
    </location>
</feature>
<dbReference type="GO" id="GO:0016042">
    <property type="term" value="P:lipid catabolic process"/>
    <property type="evidence" value="ECO:0007669"/>
    <property type="project" value="UniProtKB-KW"/>
</dbReference>
<evidence type="ECO:0000256" key="18">
    <source>
        <dbReference type="SAM" id="Phobius"/>
    </source>
</evidence>
<gene>
    <name evidence="21" type="primary">NHD1</name>
    <name evidence="21" type="ORF">CR513_46700</name>
</gene>
<evidence type="ECO:0000256" key="8">
    <source>
        <dbReference type="ARBA" id="ARBA00022963"/>
    </source>
</evidence>
<dbReference type="Gene3D" id="3.40.50.1820">
    <property type="entry name" value="alpha/beta hydrolase"/>
    <property type="match status" value="1"/>
</dbReference>
<dbReference type="InterPro" id="IPR045016">
    <property type="entry name" value="NhaD-like"/>
</dbReference>
<comment type="similarity">
    <text evidence="2">Belongs to the AB hydrolase superfamily. Lipase family.</text>
</comment>
<keyword evidence="4" id="KW-0050">Antiport</keyword>
<evidence type="ECO:0000256" key="9">
    <source>
        <dbReference type="ARBA" id="ARBA00022989"/>
    </source>
</evidence>
<keyword evidence="6" id="KW-0732">Signal</keyword>
<name>A0A371F5R1_MUCPR</name>
<dbReference type="OrthoDB" id="2865258at2759"/>
<keyword evidence="22" id="KW-1185">Reference proteome</keyword>
<evidence type="ECO:0000256" key="17">
    <source>
        <dbReference type="SAM" id="MobiDB-lite"/>
    </source>
</evidence>
<dbReference type="Pfam" id="PF03600">
    <property type="entry name" value="CitMHS"/>
    <property type="match status" value="1"/>
</dbReference>
<keyword evidence="9 18" id="KW-1133">Transmembrane helix</keyword>
<evidence type="ECO:0000256" key="16">
    <source>
        <dbReference type="ARBA" id="ARBA00025753"/>
    </source>
</evidence>
<feature type="domain" description="Citrate transporter-like" evidence="20">
    <location>
        <begin position="155"/>
        <end position="487"/>
    </location>
</feature>
<evidence type="ECO:0000256" key="10">
    <source>
        <dbReference type="ARBA" id="ARBA00023053"/>
    </source>
</evidence>
<feature type="transmembrane region" description="Helical" evidence="18">
    <location>
        <begin position="469"/>
        <end position="492"/>
    </location>
</feature>
<evidence type="ECO:0000256" key="15">
    <source>
        <dbReference type="ARBA" id="ARBA00023201"/>
    </source>
</evidence>
<dbReference type="GO" id="GO:0016787">
    <property type="term" value="F:hydrolase activity"/>
    <property type="evidence" value="ECO:0007669"/>
    <property type="project" value="UniProtKB-KW"/>
</dbReference>
<feature type="transmembrane region" description="Helical" evidence="18">
    <location>
        <begin position="1088"/>
        <end position="1105"/>
    </location>
</feature>
<keyword evidence="14" id="KW-0325">Glycoprotein</keyword>
<proteinExistence type="inferred from homology"/>
<feature type="transmembrane region" description="Helical" evidence="18">
    <location>
        <begin position="989"/>
        <end position="1011"/>
    </location>
</feature>
<comment type="subcellular location">
    <subcellularLocation>
        <location evidence="1">Membrane</location>
        <topology evidence="1">Multi-pass membrane protein</topology>
    </subcellularLocation>
</comment>
<dbReference type="NCBIfam" id="NF038006">
    <property type="entry name" value="NhaD_1"/>
    <property type="match status" value="1"/>
</dbReference>
<comment type="caution">
    <text evidence="21">The sequence shown here is derived from an EMBL/GenBank/DDBJ whole genome shotgun (WGS) entry which is preliminary data.</text>
</comment>
<evidence type="ECO:0000313" key="21">
    <source>
        <dbReference type="EMBL" id="RDX73666.1"/>
    </source>
</evidence>